<evidence type="ECO:0000313" key="9">
    <source>
        <dbReference type="EMBL" id="AQV97972.1"/>
    </source>
</evidence>
<accession>A0A1U9UZ61</accession>
<feature type="transmembrane region" description="Helical" evidence="7">
    <location>
        <begin position="6"/>
        <end position="29"/>
    </location>
</feature>
<evidence type="ECO:0000256" key="7">
    <source>
        <dbReference type="SAM" id="Phobius"/>
    </source>
</evidence>
<feature type="transmembrane region" description="Helical" evidence="7">
    <location>
        <begin position="159"/>
        <end position="177"/>
    </location>
</feature>
<evidence type="ECO:0000259" key="8">
    <source>
        <dbReference type="Pfam" id="PF02683"/>
    </source>
</evidence>
<keyword evidence="6 7" id="KW-0472">Membrane</keyword>
<evidence type="ECO:0000256" key="5">
    <source>
        <dbReference type="ARBA" id="ARBA00022989"/>
    </source>
</evidence>
<comment type="subcellular location">
    <subcellularLocation>
        <location evidence="1">Membrane</location>
        <topology evidence="1">Multi-pass membrane protein</topology>
    </subcellularLocation>
</comment>
<evidence type="ECO:0000256" key="2">
    <source>
        <dbReference type="ARBA" id="ARBA00006143"/>
    </source>
</evidence>
<evidence type="ECO:0000256" key="4">
    <source>
        <dbReference type="ARBA" id="ARBA00022748"/>
    </source>
</evidence>
<dbReference type="PANTHER" id="PTHR31272">
    <property type="entry name" value="CYTOCHROME C-TYPE BIOGENESIS PROTEIN HI_1454-RELATED"/>
    <property type="match status" value="1"/>
</dbReference>
<dbReference type="GO" id="GO:0017004">
    <property type="term" value="P:cytochrome complex assembly"/>
    <property type="evidence" value="ECO:0007669"/>
    <property type="project" value="UniProtKB-KW"/>
</dbReference>
<dbReference type="InterPro" id="IPR003834">
    <property type="entry name" value="Cyt_c_assmbl_TM_dom"/>
</dbReference>
<dbReference type="PANTHER" id="PTHR31272:SF9">
    <property type="entry name" value="BLL1027 PROTEIN"/>
    <property type="match status" value="1"/>
</dbReference>
<feature type="transmembrane region" description="Helical" evidence="7">
    <location>
        <begin position="122"/>
        <end position="147"/>
    </location>
</feature>
<evidence type="ECO:0000256" key="6">
    <source>
        <dbReference type="ARBA" id="ARBA00023136"/>
    </source>
</evidence>
<feature type="transmembrane region" description="Helical" evidence="7">
    <location>
        <begin position="41"/>
        <end position="65"/>
    </location>
</feature>
<evidence type="ECO:0000256" key="1">
    <source>
        <dbReference type="ARBA" id="ARBA00004141"/>
    </source>
</evidence>
<sequence length="233" mass="23552">MIDTFLAFAAGVLTIASPCVLPVLPMLLGASLGQTSRLRPLAIALGFVTAFSALGIVFGALSSAFSDAPGVVRNVAIACLLAAGLARLWPAPFERLTAPFAGLADRAAGAGGRAGNGLAGGFVLGMTLGAVWTPCAGPVLASILALVAKAQDLHRAAGLLALFAAGAAVPMLGIAYGGQFATTHVRRLARHTPRLQQAFGLLVVVTAAAMYFQYDTLAVAWLTSLFPAAQPGA</sequence>
<dbReference type="Pfam" id="PF02683">
    <property type="entry name" value="DsbD_TM"/>
    <property type="match status" value="1"/>
</dbReference>
<feature type="domain" description="Cytochrome C biogenesis protein transmembrane" evidence="8">
    <location>
        <begin position="6"/>
        <end position="210"/>
    </location>
</feature>
<keyword evidence="3 7" id="KW-0812">Transmembrane</keyword>
<organism evidence="9 10">
    <name type="scientific">Cupriavidus necator</name>
    <name type="common">Alcaligenes eutrophus</name>
    <name type="synonym">Ralstonia eutropha</name>
    <dbReference type="NCBI Taxonomy" id="106590"/>
    <lineage>
        <taxon>Bacteria</taxon>
        <taxon>Pseudomonadati</taxon>
        <taxon>Pseudomonadota</taxon>
        <taxon>Betaproteobacteria</taxon>
        <taxon>Burkholderiales</taxon>
        <taxon>Burkholderiaceae</taxon>
        <taxon>Cupriavidus</taxon>
    </lineage>
</organism>
<keyword evidence="4" id="KW-0201">Cytochrome c-type biogenesis</keyword>
<keyword evidence="5 7" id="KW-1133">Transmembrane helix</keyword>
<evidence type="ECO:0000256" key="3">
    <source>
        <dbReference type="ARBA" id="ARBA00022692"/>
    </source>
</evidence>
<evidence type="ECO:0000313" key="10">
    <source>
        <dbReference type="Proteomes" id="UP000189627"/>
    </source>
</evidence>
<gene>
    <name evidence="9" type="ORF">BJN34_29330</name>
</gene>
<dbReference type="AlphaFoldDB" id="A0A1U9UZ61"/>
<reference evidence="10" key="1">
    <citation type="submission" date="2017-02" db="EMBL/GenBank/DDBJ databases">
        <title>Complete genome sequence of Cupriavidus necator strain NH9, a 3-chlorobenzoate degrader.</title>
        <authorList>
            <person name="Moriuchi R."/>
            <person name="Dohra H."/>
            <person name="Ogawa N."/>
        </authorList>
    </citation>
    <scope>NUCLEOTIDE SEQUENCE [LARGE SCALE GENOMIC DNA]</scope>
    <source>
        <strain evidence="10">NH9</strain>
    </source>
</reference>
<dbReference type="OrthoDB" id="9811352at2"/>
<proteinExistence type="inferred from homology"/>
<protein>
    <submittedName>
        <fullName evidence="9">Cytochrome C biogenesis protein</fullName>
    </submittedName>
</protein>
<dbReference type="Proteomes" id="UP000189627">
    <property type="component" value="Chromosome 2"/>
</dbReference>
<dbReference type="GO" id="GO:0016020">
    <property type="term" value="C:membrane"/>
    <property type="evidence" value="ECO:0007669"/>
    <property type="project" value="UniProtKB-SubCell"/>
</dbReference>
<feature type="transmembrane region" description="Helical" evidence="7">
    <location>
        <begin position="198"/>
        <end position="214"/>
    </location>
</feature>
<dbReference type="RefSeq" id="WP_078200289.1">
    <property type="nucleotide sequence ID" value="NZ_CP017758.1"/>
</dbReference>
<dbReference type="KEGG" id="cuh:BJN34_29330"/>
<name>A0A1U9UZ61_CUPNE</name>
<dbReference type="EMBL" id="CP017758">
    <property type="protein sequence ID" value="AQV97972.1"/>
    <property type="molecule type" value="Genomic_DNA"/>
</dbReference>
<dbReference type="InterPro" id="IPR051790">
    <property type="entry name" value="Cytochrome_c-biogenesis_DsbD"/>
</dbReference>
<comment type="similarity">
    <text evidence="2">Belongs to the DsbD family.</text>
</comment>